<proteinExistence type="predicted"/>
<protein>
    <submittedName>
        <fullName evidence="1">Uncharacterized protein</fullName>
    </submittedName>
</protein>
<keyword evidence="2" id="KW-1185">Reference proteome</keyword>
<reference evidence="1 2" key="1">
    <citation type="submission" date="2021-06" db="EMBL/GenBank/DDBJ databases">
        <authorList>
            <person name="Palmer J.M."/>
        </authorList>
    </citation>
    <scope>NUCLEOTIDE SEQUENCE [LARGE SCALE GENOMIC DNA]</scope>
    <source>
        <strain evidence="1 2">XC_2019</strain>
        <tissue evidence="1">Muscle</tissue>
    </source>
</reference>
<organism evidence="1 2">
    <name type="scientific">Xenoophorus captivus</name>
    <dbReference type="NCBI Taxonomy" id="1517983"/>
    <lineage>
        <taxon>Eukaryota</taxon>
        <taxon>Metazoa</taxon>
        <taxon>Chordata</taxon>
        <taxon>Craniata</taxon>
        <taxon>Vertebrata</taxon>
        <taxon>Euteleostomi</taxon>
        <taxon>Actinopterygii</taxon>
        <taxon>Neopterygii</taxon>
        <taxon>Teleostei</taxon>
        <taxon>Neoteleostei</taxon>
        <taxon>Acanthomorphata</taxon>
        <taxon>Ovalentaria</taxon>
        <taxon>Atherinomorphae</taxon>
        <taxon>Cyprinodontiformes</taxon>
        <taxon>Goodeidae</taxon>
        <taxon>Xenoophorus</taxon>
    </lineage>
</organism>
<evidence type="ECO:0000313" key="1">
    <source>
        <dbReference type="EMBL" id="MEQ2219850.1"/>
    </source>
</evidence>
<accession>A0ABV0SH33</accession>
<sequence length="110" mass="12366">MGAVTNLNVPNYNKKCTSNLPYFLLFLTLDIIQLAPFVSTSDFSQEVSRSREEKIVFSTTLTTASEVSPKQEMMENMNQTCLSFTLLDNPYTAQLTKILAVLLHLNQSVL</sequence>
<comment type="caution">
    <text evidence="1">The sequence shown here is derived from an EMBL/GenBank/DDBJ whole genome shotgun (WGS) entry which is preliminary data.</text>
</comment>
<dbReference type="Proteomes" id="UP001434883">
    <property type="component" value="Unassembled WGS sequence"/>
</dbReference>
<gene>
    <name evidence="1" type="ORF">XENOCAPTIV_025736</name>
</gene>
<dbReference type="EMBL" id="JAHRIN010081886">
    <property type="protein sequence ID" value="MEQ2219850.1"/>
    <property type="molecule type" value="Genomic_DNA"/>
</dbReference>
<evidence type="ECO:0000313" key="2">
    <source>
        <dbReference type="Proteomes" id="UP001434883"/>
    </source>
</evidence>
<name>A0ABV0SH33_9TELE</name>